<dbReference type="AlphaFoldDB" id="A7NP39"/>
<keyword evidence="2" id="KW-1185">Reference proteome</keyword>
<reference evidence="1 2" key="1">
    <citation type="submission" date="2007-08" db="EMBL/GenBank/DDBJ databases">
        <title>Complete sequence of Roseiflexus castenholzii DSM 13941.</title>
        <authorList>
            <consortium name="US DOE Joint Genome Institute"/>
            <person name="Copeland A."/>
            <person name="Lucas S."/>
            <person name="Lapidus A."/>
            <person name="Barry K."/>
            <person name="Glavina del Rio T."/>
            <person name="Dalin E."/>
            <person name="Tice H."/>
            <person name="Pitluck S."/>
            <person name="Thompson L.S."/>
            <person name="Brettin T."/>
            <person name="Bruce D."/>
            <person name="Detter J.C."/>
            <person name="Han C."/>
            <person name="Tapia R."/>
            <person name="Schmutz J."/>
            <person name="Larimer F."/>
            <person name="Land M."/>
            <person name="Hauser L."/>
            <person name="Kyrpides N."/>
            <person name="Mikhailova N."/>
            <person name="Bryant D.A."/>
            <person name="Hanada S."/>
            <person name="Tsukatani Y."/>
            <person name="Richardson P."/>
        </authorList>
    </citation>
    <scope>NUCLEOTIDE SEQUENCE [LARGE SCALE GENOMIC DNA]</scope>
    <source>
        <strain evidence="2">DSM 13941 / HLO8</strain>
    </source>
</reference>
<dbReference type="HOGENOM" id="CLU_1064925_0_0_0"/>
<name>A7NP39_ROSCS</name>
<evidence type="ECO:0000313" key="1">
    <source>
        <dbReference type="EMBL" id="ABU59335.1"/>
    </source>
</evidence>
<organism evidence="1 2">
    <name type="scientific">Roseiflexus castenholzii (strain DSM 13941 / HLO8)</name>
    <dbReference type="NCBI Taxonomy" id="383372"/>
    <lineage>
        <taxon>Bacteria</taxon>
        <taxon>Bacillati</taxon>
        <taxon>Chloroflexota</taxon>
        <taxon>Chloroflexia</taxon>
        <taxon>Chloroflexales</taxon>
        <taxon>Roseiflexineae</taxon>
        <taxon>Roseiflexaceae</taxon>
        <taxon>Roseiflexus</taxon>
    </lineage>
</organism>
<accession>A7NP39</accession>
<sequence>MQQSSMSTQAMPRVSAEASVGNVRRRNIPYECADIDRQTIAGMDLSLLQQHCQIESDRFFRGQPHDTRFAYELFRRALVERCEAAWEMLFYQYRALVESWVRRSSAFSSTGESSDYFVGAVFARFWQAITPERFASFPTLGSLLHYLQMCASCVVIDCARAQSWAEVIPEALTRGFDGMIDAPDEEAIDRVSREEFWHSINALLAGDAERCVIYHSFIMGRKPGEIYEMRRDLFESVTEVYNVKRNILGRLSRNRELRRMAGMSAS</sequence>
<dbReference type="STRING" id="383372.Rcas_3284"/>
<evidence type="ECO:0000313" key="2">
    <source>
        <dbReference type="Proteomes" id="UP000000263"/>
    </source>
</evidence>
<dbReference type="EMBL" id="CP000804">
    <property type="protein sequence ID" value="ABU59335.1"/>
    <property type="molecule type" value="Genomic_DNA"/>
</dbReference>
<dbReference type="eggNOG" id="ENOG5033781">
    <property type="taxonomic scope" value="Bacteria"/>
</dbReference>
<proteinExistence type="predicted"/>
<dbReference type="OrthoDB" id="149053at2"/>
<gene>
    <name evidence="1" type="ordered locus">Rcas_3284</name>
</gene>
<dbReference type="KEGG" id="rca:Rcas_3284"/>
<protein>
    <submittedName>
        <fullName evidence="1">Uncharacterized protein</fullName>
    </submittedName>
</protein>
<dbReference type="Proteomes" id="UP000000263">
    <property type="component" value="Chromosome"/>
</dbReference>